<protein>
    <submittedName>
        <fullName evidence="2">Uncharacterized protein</fullName>
    </submittedName>
</protein>
<evidence type="ECO:0000313" key="3">
    <source>
        <dbReference type="Proteomes" id="UP000019678"/>
    </source>
</evidence>
<dbReference type="eggNOG" id="ENOG502ZR5U">
    <property type="taxonomic scope" value="Bacteria"/>
</dbReference>
<dbReference type="Proteomes" id="UP000019678">
    <property type="component" value="Unassembled WGS sequence"/>
</dbReference>
<proteinExistence type="predicted"/>
<dbReference type="EMBL" id="ASRX01000011">
    <property type="protein sequence ID" value="EYF07276.1"/>
    <property type="molecule type" value="Genomic_DNA"/>
</dbReference>
<feature type="compositionally biased region" description="Pro residues" evidence="1">
    <location>
        <begin position="20"/>
        <end position="35"/>
    </location>
</feature>
<accession>A0A017TF84</accession>
<dbReference type="STRING" id="1192034.CAP_0755"/>
<comment type="caution">
    <text evidence="2">The sequence shown here is derived from an EMBL/GenBank/DDBJ whole genome shotgun (WGS) entry which is preliminary data.</text>
</comment>
<reference evidence="2 3" key="1">
    <citation type="submission" date="2013-05" db="EMBL/GenBank/DDBJ databases">
        <title>Genome assembly of Chondromyces apiculatus DSM 436.</title>
        <authorList>
            <person name="Sharma G."/>
            <person name="Khatri I."/>
            <person name="Kaur C."/>
            <person name="Mayilraj S."/>
            <person name="Subramanian S."/>
        </authorList>
    </citation>
    <scope>NUCLEOTIDE SEQUENCE [LARGE SCALE GENOMIC DNA]</scope>
    <source>
        <strain evidence="2 3">DSM 436</strain>
    </source>
</reference>
<evidence type="ECO:0000313" key="2">
    <source>
        <dbReference type="EMBL" id="EYF07276.1"/>
    </source>
</evidence>
<organism evidence="2 3">
    <name type="scientific">Chondromyces apiculatus DSM 436</name>
    <dbReference type="NCBI Taxonomy" id="1192034"/>
    <lineage>
        <taxon>Bacteria</taxon>
        <taxon>Pseudomonadati</taxon>
        <taxon>Myxococcota</taxon>
        <taxon>Polyangia</taxon>
        <taxon>Polyangiales</taxon>
        <taxon>Polyangiaceae</taxon>
        <taxon>Chondromyces</taxon>
    </lineage>
</organism>
<feature type="region of interest" description="Disordered" evidence="1">
    <location>
        <begin position="1"/>
        <end position="41"/>
    </location>
</feature>
<keyword evidence="3" id="KW-1185">Reference proteome</keyword>
<evidence type="ECO:0000256" key="1">
    <source>
        <dbReference type="SAM" id="MobiDB-lite"/>
    </source>
</evidence>
<sequence length="237" mass="26137">MTFWRRWFGKRDAASSSPPGARPAPTPLQPPPLPRPTVLDPEPRLVTTIVEGPGGTSGFFERAFDPATGTVELRYAHREDLPAWMDGVPVPLVPGKGIPTHTYVTLRAMKQLGIGIGQARAFRLRAIHEVASIVHLDWLTARHPGVPLGELARQTHSFAYAETPIIQSGHRIVSAHVDTSRATRRPIGDLMTHDERMAADPAALRTTHDAVLARHQRTRDDVMLIGYDLYLAVEPQP</sequence>
<dbReference type="OrthoDB" id="1332052at2"/>
<name>A0A017TF84_9BACT</name>
<dbReference type="RefSeq" id="WP_044238367.1">
    <property type="nucleotide sequence ID" value="NZ_ASRX01000011.1"/>
</dbReference>
<dbReference type="AlphaFoldDB" id="A0A017TF84"/>
<gene>
    <name evidence="2" type="ORF">CAP_0755</name>
</gene>